<dbReference type="Pfam" id="PF07648">
    <property type="entry name" value="Kazal_2"/>
    <property type="match status" value="1"/>
</dbReference>
<dbReference type="InterPro" id="IPR036058">
    <property type="entry name" value="Kazal_dom_sf"/>
</dbReference>
<dbReference type="CDD" id="cd00104">
    <property type="entry name" value="KAZAL_FS"/>
    <property type="match status" value="1"/>
</dbReference>
<evidence type="ECO:0000313" key="3">
    <source>
        <dbReference type="EMBL" id="CAL4110992.1"/>
    </source>
</evidence>
<evidence type="ECO:0000259" key="2">
    <source>
        <dbReference type="PROSITE" id="PS51465"/>
    </source>
</evidence>
<feature type="domain" description="Kazal-like" evidence="2">
    <location>
        <begin position="84"/>
        <end position="134"/>
    </location>
</feature>
<accession>A0AAV2R5Q5</accession>
<reference evidence="3 4" key="1">
    <citation type="submission" date="2024-05" db="EMBL/GenBank/DDBJ databases">
        <authorList>
            <person name="Wallberg A."/>
        </authorList>
    </citation>
    <scope>NUCLEOTIDE SEQUENCE [LARGE SCALE GENOMIC DNA]</scope>
</reference>
<comment type="caution">
    <text evidence="3">The sequence shown here is derived from an EMBL/GenBank/DDBJ whole genome shotgun (WGS) entry which is preliminary data.</text>
</comment>
<feature type="domain" description="Kazal-like" evidence="2">
    <location>
        <begin position="29"/>
        <end position="83"/>
    </location>
</feature>
<dbReference type="Proteomes" id="UP001497623">
    <property type="component" value="Unassembled WGS sequence"/>
</dbReference>
<dbReference type="Gene3D" id="3.30.60.30">
    <property type="match status" value="4"/>
</dbReference>
<keyword evidence="4" id="KW-1185">Reference proteome</keyword>
<dbReference type="AlphaFoldDB" id="A0AAV2R5Q5"/>
<dbReference type="GO" id="GO:0004867">
    <property type="term" value="F:serine-type endopeptidase inhibitor activity"/>
    <property type="evidence" value="ECO:0007669"/>
    <property type="project" value="InterPro"/>
</dbReference>
<protein>
    <recommendedName>
        <fullName evidence="2">Kazal-like domain-containing protein</fullName>
    </recommendedName>
</protein>
<sequence>MNRVMISLVFCLAAAAALGVVSSEGEFKDPREQACLQNCITTADYSPVCGSDGVTYDNEAKLKCAADCTVGVIQMVHPGKCRPIECIGQCPVPLIHEPLCGTDGRQYANKIDLKCYNQCHGTGVREAHSGNCATCESGECFTTFEYKPVCGTDGVTYSNMGVVHCQQRCYPDLSVAHLDRCGQCNLNKTCRILKIYLPLCGDDGKTYQNPSHLACQRKCTPDLSIAHFGRCIGDDNEPNLPMLRG</sequence>
<feature type="domain" description="Kazal-like" evidence="2">
    <location>
        <begin position="183"/>
        <end position="233"/>
    </location>
</feature>
<keyword evidence="1" id="KW-0732">Signal</keyword>
<dbReference type="InterPro" id="IPR039932">
    <property type="entry name" value="Spink4-like"/>
</dbReference>
<dbReference type="SUPFAM" id="SSF100895">
    <property type="entry name" value="Kazal-type serine protease inhibitors"/>
    <property type="match status" value="4"/>
</dbReference>
<dbReference type="EMBL" id="CAXKWB010014549">
    <property type="protein sequence ID" value="CAL4110992.1"/>
    <property type="molecule type" value="Genomic_DNA"/>
</dbReference>
<dbReference type="Pfam" id="PF00050">
    <property type="entry name" value="Kazal_1"/>
    <property type="match status" value="3"/>
</dbReference>
<dbReference type="PROSITE" id="PS51465">
    <property type="entry name" value="KAZAL_2"/>
    <property type="match status" value="3"/>
</dbReference>
<feature type="chain" id="PRO_5043517106" description="Kazal-like domain-containing protein" evidence="1">
    <location>
        <begin position="20"/>
        <end position="245"/>
    </location>
</feature>
<name>A0AAV2R5Q5_MEGNR</name>
<dbReference type="PANTHER" id="PTHR21179:SF1">
    <property type="entry name" value="KAZ1-TYPE SERINE PROTEASE INHIBITOR-LIKE PROTEIN TYPE EPSILON-RELATED"/>
    <property type="match status" value="1"/>
</dbReference>
<dbReference type="PANTHER" id="PTHR21179">
    <property type="entry name" value="SERINE-TYPE ENDOPEPTIDASE INHIBITOR"/>
    <property type="match status" value="1"/>
</dbReference>
<evidence type="ECO:0000256" key="1">
    <source>
        <dbReference type="SAM" id="SignalP"/>
    </source>
</evidence>
<dbReference type="SMART" id="SM00280">
    <property type="entry name" value="KAZAL"/>
    <property type="match status" value="4"/>
</dbReference>
<gene>
    <name evidence="3" type="ORF">MNOR_LOCUS19525</name>
</gene>
<dbReference type="InterPro" id="IPR002350">
    <property type="entry name" value="Kazal_dom"/>
</dbReference>
<feature type="signal peptide" evidence="1">
    <location>
        <begin position="1"/>
        <end position="19"/>
    </location>
</feature>
<evidence type="ECO:0000313" key="4">
    <source>
        <dbReference type="Proteomes" id="UP001497623"/>
    </source>
</evidence>
<organism evidence="3 4">
    <name type="scientific">Meganyctiphanes norvegica</name>
    <name type="common">Northern krill</name>
    <name type="synonym">Thysanopoda norvegica</name>
    <dbReference type="NCBI Taxonomy" id="48144"/>
    <lineage>
        <taxon>Eukaryota</taxon>
        <taxon>Metazoa</taxon>
        <taxon>Ecdysozoa</taxon>
        <taxon>Arthropoda</taxon>
        <taxon>Crustacea</taxon>
        <taxon>Multicrustacea</taxon>
        <taxon>Malacostraca</taxon>
        <taxon>Eumalacostraca</taxon>
        <taxon>Eucarida</taxon>
        <taxon>Euphausiacea</taxon>
        <taxon>Euphausiidae</taxon>
        <taxon>Meganyctiphanes</taxon>
    </lineage>
</organism>
<proteinExistence type="predicted"/>